<dbReference type="STRING" id="1276538.A0A1X7RST2"/>
<evidence type="ECO:0000313" key="1">
    <source>
        <dbReference type="EMBL" id="SMQ50503.1"/>
    </source>
</evidence>
<organism evidence="1 2">
    <name type="scientific">Zymoseptoria tritici (strain ST99CH_3D7)</name>
    <dbReference type="NCBI Taxonomy" id="1276538"/>
    <lineage>
        <taxon>Eukaryota</taxon>
        <taxon>Fungi</taxon>
        <taxon>Dikarya</taxon>
        <taxon>Ascomycota</taxon>
        <taxon>Pezizomycotina</taxon>
        <taxon>Dothideomycetes</taxon>
        <taxon>Dothideomycetidae</taxon>
        <taxon>Mycosphaerellales</taxon>
        <taxon>Mycosphaerellaceae</taxon>
        <taxon>Zymoseptoria</taxon>
    </lineage>
</organism>
<gene>
    <name evidence="1" type="ORF">ZT3D7_G5656</name>
</gene>
<accession>A0A1X7RST2</accession>
<sequence length="87" mass="9512">MPEDLQRIKLWRPEAKFTVQLQRAAGDRLSKYEAELLRNGNDRAAANNDVSITPRTGKKNGSILSSANAVEVEHAAAQPQIIVAIMG</sequence>
<dbReference type="Proteomes" id="UP000215127">
    <property type="component" value="Chromosome 5"/>
</dbReference>
<evidence type="ECO:0000313" key="2">
    <source>
        <dbReference type="Proteomes" id="UP000215127"/>
    </source>
</evidence>
<dbReference type="AlphaFoldDB" id="A0A1X7RST2"/>
<protein>
    <submittedName>
        <fullName evidence="1">Uncharacterized protein</fullName>
    </submittedName>
</protein>
<dbReference type="EMBL" id="LT853696">
    <property type="protein sequence ID" value="SMQ50503.1"/>
    <property type="molecule type" value="Genomic_DNA"/>
</dbReference>
<proteinExistence type="predicted"/>
<name>A0A1X7RST2_ZYMT9</name>
<reference evidence="1 2" key="1">
    <citation type="submission" date="2016-06" db="EMBL/GenBank/DDBJ databases">
        <authorList>
            <person name="Kjaerup R.B."/>
            <person name="Dalgaard T.S."/>
            <person name="Juul-Madsen H.R."/>
        </authorList>
    </citation>
    <scope>NUCLEOTIDE SEQUENCE [LARGE SCALE GENOMIC DNA]</scope>
</reference>
<keyword evidence="2" id="KW-1185">Reference proteome</keyword>